<dbReference type="SMART" id="SM00116">
    <property type="entry name" value="CBS"/>
    <property type="match status" value="2"/>
</dbReference>
<dbReference type="RefSeq" id="WP_080522860.1">
    <property type="nucleotide sequence ID" value="NZ_LPUF01000001.1"/>
</dbReference>
<dbReference type="SUPFAM" id="SSF54631">
    <property type="entry name" value="CBS-domain pair"/>
    <property type="match status" value="1"/>
</dbReference>
<protein>
    <submittedName>
        <fullName evidence="4">Histidine kinase</fullName>
    </submittedName>
</protein>
<dbReference type="InterPro" id="IPR000644">
    <property type="entry name" value="CBS_dom"/>
</dbReference>
<dbReference type="EMBL" id="LPUF01000001">
    <property type="protein sequence ID" value="OQK18255.1"/>
    <property type="molecule type" value="Genomic_DNA"/>
</dbReference>
<evidence type="ECO:0000256" key="2">
    <source>
        <dbReference type="PROSITE-ProRule" id="PRU00703"/>
    </source>
</evidence>
<keyword evidence="1 2" id="KW-0129">CBS domain</keyword>
<gene>
    <name evidence="4" type="ORF">AU255_10620</name>
</gene>
<dbReference type="InterPro" id="IPR046342">
    <property type="entry name" value="CBS_dom_sf"/>
</dbReference>
<proteinExistence type="predicted"/>
<evidence type="ECO:0000256" key="1">
    <source>
        <dbReference type="ARBA" id="ARBA00023122"/>
    </source>
</evidence>
<dbReference type="GO" id="GO:0016301">
    <property type="term" value="F:kinase activity"/>
    <property type="evidence" value="ECO:0007669"/>
    <property type="project" value="UniProtKB-KW"/>
</dbReference>
<dbReference type="Pfam" id="PF00571">
    <property type="entry name" value="CBS"/>
    <property type="match status" value="2"/>
</dbReference>
<keyword evidence="4" id="KW-0418">Kinase</keyword>
<keyword evidence="4" id="KW-0808">Transferase</keyword>
<dbReference type="CDD" id="cd04630">
    <property type="entry name" value="CBS_pair_bac"/>
    <property type="match status" value="1"/>
</dbReference>
<organism evidence="4 5">
    <name type="scientific">Methyloprofundus sedimenti</name>
    <dbReference type="NCBI Taxonomy" id="1420851"/>
    <lineage>
        <taxon>Bacteria</taxon>
        <taxon>Pseudomonadati</taxon>
        <taxon>Pseudomonadota</taxon>
        <taxon>Gammaproteobacteria</taxon>
        <taxon>Methylococcales</taxon>
        <taxon>Methylococcaceae</taxon>
        <taxon>Methyloprofundus</taxon>
    </lineage>
</organism>
<dbReference type="PROSITE" id="PS51371">
    <property type="entry name" value="CBS"/>
    <property type="match status" value="2"/>
</dbReference>
<evidence type="ECO:0000259" key="3">
    <source>
        <dbReference type="PROSITE" id="PS51371"/>
    </source>
</evidence>
<evidence type="ECO:0000313" key="4">
    <source>
        <dbReference type="EMBL" id="OQK18255.1"/>
    </source>
</evidence>
<feature type="domain" description="CBS" evidence="3">
    <location>
        <begin position="13"/>
        <end position="72"/>
    </location>
</feature>
<sequence length="137" mass="15223">MNERVIVRVCDVMKTNFVTIDGIATISDALDKMKANKTSVLVVNKRHPDDEYGLVTAGDIARHVLASDKAPERVNVYEIMTKPVISVHPDMDIRYCSRLFAKYDLVRAPVLNGREVIGTISPNALVLDGLSKINQRS</sequence>
<feature type="domain" description="CBS" evidence="3">
    <location>
        <begin position="80"/>
        <end position="136"/>
    </location>
</feature>
<accession>A0A1V8M9L1</accession>
<evidence type="ECO:0000313" key="5">
    <source>
        <dbReference type="Proteomes" id="UP000191980"/>
    </source>
</evidence>
<dbReference type="InterPro" id="IPR051257">
    <property type="entry name" value="Diverse_CBS-Domain"/>
</dbReference>
<dbReference type="Gene3D" id="3.10.580.10">
    <property type="entry name" value="CBS-domain"/>
    <property type="match status" value="1"/>
</dbReference>
<dbReference type="PANTHER" id="PTHR43080">
    <property type="entry name" value="CBS DOMAIN-CONTAINING PROTEIN CBSX3, MITOCHONDRIAL"/>
    <property type="match status" value="1"/>
</dbReference>
<dbReference type="AlphaFoldDB" id="A0A1V8M9L1"/>
<reference evidence="4 5" key="1">
    <citation type="submission" date="2015-12" db="EMBL/GenBank/DDBJ databases">
        <authorList>
            <person name="Shamseldin A."/>
            <person name="Moawad H."/>
            <person name="Abd El-Rahim W.M."/>
            <person name="Sadowsky M.J."/>
        </authorList>
    </citation>
    <scope>NUCLEOTIDE SEQUENCE [LARGE SCALE GENOMIC DNA]</scope>
    <source>
        <strain evidence="4 5">WF1</strain>
    </source>
</reference>
<dbReference type="PANTHER" id="PTHR43080:SF2">
    <property type="entry name" value="CBS DOMAIN-CONTAINING PROTEIN"/>
    <property type="match status" value="1"/>
</dbReference>
<keyword evidence="5" id="KW-1185">Reference proteome</keyword>
<dbReference type="Proteomes" id="UP000191980">
    <property type="component" value="Unassembled WGS sequence"/>
</dbReference>
<dbReference type="STRING" id="1420851.AU255_10620"/>
<name>A0A1V8M9L1_9GAMM</name>
<dbReference type="OrthoDB" id="9771532at2"/>
<comment type="caution">
    <text evidence="4">The sequence shown here is derived from an EMBL/GenBank/DDBJ whole genome shotgun (WGS) entry which is preliminary data.</text>
</comment>